<sequence>MFALNETPSMTIRTFVVPSSTVASGLSSSKLMLPLLQWLIANTSICMVAKENTREHCVTI</sequence>
<gene>
    <name evidence="1" type="ORF">CLUMA_CG017260</name>
</gene>
<accession>A0A1J1IVB4</accession>
<dbReference type="Proteomes" id="UP000183832">
    <property type="component" value="Unassembled WGS sequence"/>
</dbReference>
<protein>
    <submittedName>
        <fullName evidence="1">CLUMA_CG017260, isoform A</fullName>
    </submittedName>
</protein>
<dbReference type="AlphaFoldDB" id="A0A1J1IVB4"/>
<organism evidence="1 2">
    <name type="scientific">Clunio marinus</name>
    <dbReference type="NCBI Taxonomy" id="568069"/>
    <lineage>
        <taxon>Eukaryota</taxon>
        <taxon>Metazoa</taxon>
        <taxon>Ecdysozoa</taxon>
        <taxon>Arthropoda</taxon>
        <taxon>Hexapoda</taxon>
        <taxon>Insecta</taxon>
        <taxon>Pterygota</taxon>
        <taxon>Neoptera</taxon>
        <taxon>Endopterygota</taxon>
        <taxon>Diptera</taxon>
        <taxon>Nematocera</taxon>
        <taxon>Chironomoidea</taxon>
        <taxon>Chironomidae</taxon>
        <taxon>Clunio</taxon>
    </lineage>
</organism>
<reference evidence="1 2" key="1">
    <citation type="submission" date="2015-04" db="EMBL/GenBank/DDBJ databases">
        <authorList>
            <person name="Syromyatnikov M.Y."/>
            <person name="Popov V.N."/>
        </authorList>
    </citation>
    <scope>NUCLEOTIDE SEQUENCE [LARGE SCALE GENOMIC DNA]</scope>
</reference>
<proteinExistence type="predicted"/>
<evidence type="ECO:0000313" key="2">
    <source>
        <dbReference type="Proteomes" id="UP000183832"/>
    </source>
</evidence>
<dbReference type="EMBL" id="CVRI01000061">
    <property type="protein sequence ID" value="CRL04149.1"/>
    <property type="molecule type" value="Genomic_DNA"/>
</dbReference>
<evidence type="ECO:0000313" key="1">
    <source>
        <dbReference type="EMBL" id="CRL04149.1"/>
    </source>
</evidence>
<name>A0A1J1IVB4_9DIPT</name>
<keyword evidence="2" id="KW-1185">Reference proteome</keyword>